<organism evidence="2 3">
    <name type="scientific">Ataeniobius toweri</name>
    <dbReference type="NCBI Taxonomy" id="208326"/>
    <lineage>
        <taxon>Eukaryota</taxon>
        <taxon>Metazoa</taxon>
        <taxon>Chordata</taxon>
        <taxon>Craniata</taxon>
        <taxon>Vertebrata</taxon>
        <taxon>Euteleostomi</taxon>
        <taxon>Actinopterygii</taxon>
        <taxon>Neopterygii</taxon>
        <taxon>Teleostei</taxon>
        <taxon>Neoteleostei</taxon>
        <taxon>Acanthomorphata</taxon>
        <taxon>Ovalentaria</taxon>
        <taxon>Atherinomorphae</taxon>
        <taxon>Cyprinodontiformes</taxon>
        <taxon>Goodeidae</taxon>
        <taxon>Ataeniobius</taxon>
    </lineage>
</organism>
<feature type="domain" description="FAS1" evidence="1">
    <location>
        <begin position="1"/>
        <end position="28"/>
    </location>
</feature>
<feature type="non-terminal residue" evidence="2">
    <location>
        <position position="1"/>
    </location>
</feature>
<dbReference type="Pfam" id="PF02469">
    <property type="entry name" value="Fasciclin"/>
    <property type="match status" value="1"/>
</dbReference>
<evidence type="ECO:0000313" key="3">
    <source>
        <dbReference type="Proteomes" id="UP001345963"/>
    </source>
</evidence>
<dbReference type="InterPro" id="IPR050904">
    <property type="entry name" value="Adhesion/Biosynth-related"/>
</dbReference>
<sequence>IVTVNCARLIKPDQHATNGIVHVIDRVITAVSNNMQSIIDIDDDLETLRVSKLISQLDEPSDLNVLLVSNQNYAVILTVAQVGGVRPVTRGLPVQTPALLRRCVLGKDIILR</sequence>
<dbReference type="PANTHER" id="PTHR10900:SF82">
    <property type="entry name" value="TRANSFORMING GROWTH FACTOR-BETA-INDUCED PROTEIN IG-H3"/>
    <property type="match status" value="1"/>
</dbReference>
<gene>
    <name evidence="2" type="ORF">ATANTOWER_010168</name>
</gene>
<dbReference type="InterPro" id="IPR036378">
    <property type="entry name" value="FAS1_dom_sf"/>
</dbReference>
<proteinExistence type="predicted"/>
<evidence type="ECO:0000259" key="1">
    <source>
        <dbReference type="PROSITE" id="PS50213"/>
    </source>
</evidence>
<accession>A0ABU7AEA1</accession>
<reference evidence="2 3" key="1">
    <citation type="submission" date="2021-07" db="EMBL/GenBank/DDBJ databases">
        <authorList>
            <person name="Palmer J.M."/>
        </authorList>
    </citation>
    <scope>NUCLEOTIDE SEQUENCE [LARGE SCALE GENOMIC DNA]</scope>
    <source>
        <strain evidence="2 3">AT_MEX2019</strain>
        <tissue evidence="2">Muscle</tissue>
    </source>
</reference>
<dbReference type="EMBL" id="JAHUTI010012106">
    <property type="protein sequence ID" value="MED6236501.1"/>
    <property type="molecule type" value="Genomic_DNA"/>
</dbReference>
<dbReference type="InterPro" id="IPR000782">
    <property type="entry name" value="FAS1_domain"/>
</dbReference>
<protein>
    <recommendedName>
        <fullName evidence="1">FAS1 domain-containing protein</fullName>
    </recommendedName>
</protein>
<dbReference type="SUPFAM" id="SSF82153">
    <property type="entry name" value="FAS1 domain"/>
    <property type="match status" value="1"/>
</dbReference>
<dbReference type="PANTHER" id="PTHR10900">
    <property type="entry name" value="PERIOSTIN-RELATED"/>
    <property type="match status" value="1"/>
</dbReference>
<evidence type="ECO:0000313" key="2">
    <source>
        <dbReference type="EMBL" id="MED6236501.1"/>
    </source>
</evidence>
<keyword evidence="3" id="KW-1185">Reference proteome</keyword>
<name>A0ABU7AEA1_9TELE</name>
<dbReference type="Proteomes" id="UP001345963">
    <property type="component" value="Unassembled WGS sequence"/>
</dbReference>
<dbReference type="PROSITE" id="PS50213">
    <property type="entry name" value="FAS1"/>
    <property type="match status" value="1"/>
</dbReference>
<comment type="caution">
    <text evidence="2">The sequence shown here is derived from an EMBL/GenBank/DDBJ whole genome shotgun (WGS) entry which is preliminary data.</text>
</comment>
<dbReference type="Gene3D" id="2.30.180.10">
    <property type="entry name" value="FAS1 domain"/>
    <property type="match status" value="1"/>
</dbReference>